<dbReference type="HOGENOM" id="CLU_024341_1_0_1"/>
<comment type="caution">
    <text evidence="4">The sequence shown here is derived from an EMBL/GenBank/DDBJ whole genome shotgun (WGS) entry which is preliminary data.</text>
</comment>
<dbReference type="Proteomes" id="UP000022910">
    <property type="component" value="Unassembled WGS sequence"/>
</dbReference>
<feature type="compositionally biased region" description="Low complexity" evidence="2">
    <location>
        <begin position="442"/>
        <end position="526"/>
    </location>
</feature>
<dbReference type="InterPro" id="IPR000504">
    <property type="entry name" value="RRM_dom"/>
</dbReference>
<dbReference type="CDD" id="cd00590">
    <property type="entry name" value="RRM_SF"/>
    <property type="match status" value="1"/>
</dbReference>
<proteinExistence type="predicted"/>
<dbReference type="Gene3D" id="3.30.70.330">
    <property type="match status" value="1"/>
</dbReference>
<name>A0A015KBJ5_RHIIW</name>
<evidence type="ECO:0000259" key="3">
    <source>
        <dbReference type="PROSITE" id="PS50102"/>
    </source>
</evidence>
<dbReference type="OrthoDB" id="6159137at2759"/>
<dbReference type="AlphaFoldDB" id="A0A015KBJ5"/>
<feature type="region of interest" description="Disordered" evidence="2">
    <location>
        <begin position="425"/>
        <end position="528"/>
    </location>
</feature>
<reference evidence="4 5" key="1">
    <citation type="submission" date="2014-02" db="EMBL/GenBank/DDBJ databases">
        <title>Single nucleus genome sequencing reveals high similarity among nuclei of an endomycorrhizal fungus.</title>
        <authorList>
            <person name="Lin K."/>
            <person name="Geurts R."/>
            <person name="Zhang Z."/>
            <person name="Limpens E."/>
            <person name="Saunders D.G."/>
            <person name="Mu D."/>
            <person name="Pang E."/>
            <person name="Cao H."/>
            <person name="Cha H."/>
            <person name="Lin T."/>
            <person name="Zhou Q."/>
            <person name="Shang Y."/>
            <person name="Li Y."/>
            <person name="Ivanov S."/>
            <person name="Sharma T."/>
            <person name="Velzen R.V."/>
            <person name="Ruijter N.D."/>
            <person name="Aanen D.K."/>
            <person name="Win J."/>
            <person name="Kamoun S."/>
            <person name="Bisseling T."/>
            <person name="Huang S."/>
        </authorList>
    </citation>
    <scope>NUCLEOTIDE SEQUENCE [LARGE SCALE GENOMIC DNA]</scope>
    <source>
        <strain evidence="5">DAOM197198w</strain>
    </source>
</reference>
<keyword evidence="5" id="KW-1185">Reference proteome</keyword>
<dbReference type="GO" id="GO:0003723">
    <property type="term" value="F:RNA binding"/>
    <property type="evidence" value="ECO:0007669"/>
    <property type="project" value="UniProtKB-UniRule"/>
</dbReference>
<dbReference type="PROSITE" id="PS50102">
    <property type="entry name" value="RRM"/>
    <property type="match status" value="1"/>
</dbReference>
<dbReference type="InterPro" id="IPR035979">
    <property type="entry name" value="RBD_domain_sf"/>
</dbReference>
<feature type="region of interest" description="Disordered" evidence="2">
    <location>
        <begin position="1"/>
        <end position="48"/>
    </location>
</feature>
<evidence type="ECO:0000313" key="4">
    <source>
        <dbReference type="EMBL" id="EXX64834.1"/>
    </source>
</evidence>
<evidence type="ECO:0000256" key="1">
    <source>
        <dbReference type="PROSITE-ProRule" id="PRU00176"/>
    </source>
</evidence>
<organism evidence="4 5">
    <name type="scientific">Rhizophagus irregularis (strain DAOM 197198w)</name>
    <name type="common">Glomus intraradices</name>
    <dbReference type="NCBI Taxonomy" id="1432141"/>
    <lineage>
        <taxon>Eukaryota</taxon>
        <taxon>Fungi</taxon>
        <taxon>Fungi incertae sedis</taxon>
        <taxon>Mucoromycota</taxon>
        <taxon>Glomeromycotina</taxon>
        <taxon>Glomeromycetes</taxon>
        <taxon>Glomerales</taxon>
        <taxon>Glomeraceae</taxon>
        <taxon>Rhizophagus</taxon>
    </lineage>
</organism>
<dbReference type="EMBL" id="JEMT01022764">
    <property type="protein sequence ID" value="EXX64834.1"/>
    <property type="molecule type" value="Genomic_DNA"/>
</dbReference>
<dbReference type="InterPro" id="IPR012677">
    <property type="entry name" value="Nucleotide-bd_a/b_plait_sf"/>
</dbReference>
<gene>
    <name evidence="4" type="ORF">RirG_139000</name>
</gene>
<dbReference type="SUPFAM" id="SSF54928">
    <property type="entry name" value="RNA-binding domain, RBD"/>
    <property type="match status" value="1"/>
</dbReference>
<evidence type="ECO:0000313" key="5">
    <source>
        <dbReference type="Proteomes" id="UP000022910"/>
    </source>
</evidence>
<feature type="domain" description="RRM" evidence="3">
    <location>
        <begin position="230"/>
        <end position="303"/>
    </location>
</feature>
<sequence length="707" mass="77247">MTTPPAPSVINPDIPLPPRHVVSTPSGDRPLSPTSTAGAPNKHTRTVSDDAMNVDITSPPAPAPTLTSTVPSGLPVNKVQVIIPPLNTTTPVETVDASIHAPSNTGGKGKAVAFDIPERRPSPDGNAAAIKSAPSRYHAAAYLRDAPDAFKTKFTTNRSMCDEVDCSLSRYPSYGARARCDGSGDNKKILVFFNDQQDFTDCVTSPRADLLNLVFTHYSPADAKLSDEAKSLFVTDIPLFLNETQVRQAFSRYGTVIKCKLTPRKHYYNGHIQFSSADAITQFNDIWAIICLGNSLRVCPASFLKSQRDSRRKHVAILAGIPKNIKEADLLEIATQVNAKALNIPLSINSYKPKPYVYLNFSSFESLEAAKEMTVAFRGKGLTWHPPNEAQILCHVCGRPGCSPSVCNPHTTRKVDDRLNKLYSRFNAGPRRGRQDSRQSRDNSTSHSRSRSNSRSSNNNSSSPRSNNNNNNNNNTNTSCPNTSRSSNWSNNNNNPRNNGNSSGPTQSPDQPHSISSTPTSPSDSPAHVLPQHVIDELKAQIKEIATTLKSLDATVSWMQDTITNHDYRISELESMMNYDNNNPGDSDLYPPHNDHDNHSYDNGWDDIQANDTNSGFNLPPHTSPSLMGTSPDASFSTLDPNSVLSRRHVPLPNSRPTIIAPDANSSRLQTEIFNVTNTQKNLSAQLGSIMEKLDSFSPSKPSPSND</sequence>
<accession>A0A015KBJ5</accession>
<evidence type="ECO:0000256" key="2">
    <source>
        <dbReference type="SAM" id="MobiDB-lite"/>
    </source>
</evidence>
<keyword evidence="1" id="KW-0694">RNA-binding</keyword>
<protein>
    <recommendedName>
        <fullName evidence="3">RRM domain-containing protein</fullName>
    </recommendedName>
</protein>